<accession>A0A9W6NWS7</accession>
<dbReference type="PANTHER" id="PTHR43818:SF11">
    <property type="entry name" value="BCDNA.GH03377"/>
    <property type="match status" value="1"/>
</dbReference>
<comment type="caution">
    <text evidence="4">The sequence shown here is derived from an EMBL/GenBank/DDBJ whole genome shotgun (WGS) entry which is preliminary data.</text>
</comment>
<gene>
    <name evidence="4" type="ORF">GCM10017577_31390</name>
</gene>
<evidence type="ECO:0000259" key="3">
    <source>
        <dbReference type="Pfam" id="PF22725"/>
    </source>
</evidence>
<protein>
    <submittedName>
        <fullName evidence="4">Dehydrogenase</fullName>
    </submittedName>
</protein>
<keyword evidence="1" id="KW-0560">Oxidoreductase</keyword>
<feature type="domain" description="Gfo/Idh/MocA-like oxidoreductase N-terminal" evidence="2">
    <location>
        <begin position="5"/>
        <end position="132"/>
    </location>
</feature>
<dbReference type="InterPro" id="IPR000683">
    <property type="entry name" value="Gfo/Idh/MocA-like_OxRdtase_N"/>
</dbReference>
<sequence length="398" mass="41677">MSQDIGVAVIGAGMAGRAHAHGYRSAGTVFSTGLPPVRLVSIADINADLAQDTATRYGFERADTSWEAIVKADDVDVVSVVVANSLHREIVRELAAAGKHVLCEKPLAPTPADARAMIDDVEAAGIVARVGFTFRRAPGIAAVREQLRSGRLGRPLHVNAQYWTNYGADPKAPMSWRYRGGPGTGALADLSSHLTDVAEFLAGPIEDVYGAALSTVVTERPLPLGHVVGHAHVEVGTETEPVDNDDWATYTARFAGGATGEISTSRVAFGHANTLRFEVFCENGAVAFDVTRPGEFAIATGGLPAATDGFRRVVVGTDHPYITGGLAMDATGIGVGHNDSFVYQARAFLDEVAGRDEEIPRCASFAEGLHNLEVLDAVVRSATAGSPTPVAAPTSVAV</sequence>
<dbReference type="GO" id="GO:0016491">
    <property type="term" value="F:oxidoreductase activity"/>
    <property type="evidence" value="ECO:0007669"/>
    <property type="project" value="UniProtKB-KW"/>
</dbReference>
<dbReference type="GO" id="GO:0000166">
    <property type="term" value="F:nucleotide binding"/>
    <property type="evidence" value="ECO:0007669"/>
    <property type="project" value="InterPro"/>
</dbReference>
<dbReference type="Proteomes" id="UP001143463">
    <property type="component" value="Unassembled WGS sequence"/>
</dbReference>
<evidence type="ECO:0000313" key="4">
    <source>
        <dbReference type="EMBL" id="GLL11998.1"/>
    </source>
</evidence>
<dbReference type="InterPro" id="IPR036291">
    <property type="entry name" value="NAD(P)-bd_dom_sf"/>
</dbReference>
<evidence type="ECO:0000259" key="2">
    <source>
        <dbReference type="Pfam" id="PF01408"/>
    </source>
</evidence>
<dbReference type="EMBL" id="BSFQ01000011">
    <property type="protein sequence ID" value="GLL11998.1"/>
    <property type="molecule type" value="Genomic_DNA"/>
</dbReference>
<evidence type="ECO:0000313" key="5">
    <source>
        <dbReference type="Proteomes" id="UP001143463"/>
    </source>
</evidence>
<dbReference type="Gene3D" id="3.30.360.10">
    <property type="entry name" value="Dihydrodipicolinate Reductase, domain 2"/>
    <property type="match status" value="1"/>
</dbReference>
<reference evidence="4" key="1">
    <citation type="journal article" date="2014" name="Int. J. Syst. Evol. Microbiol.">
        <title>Complete genome sequence of Corynebacterium casei LMG S-19264T (=DSM 44701T), isolated from a smear-ripened cheese.</title>
        <authorList>
            <consortium name="US DOE Joint Genome Institute (JGI-PGF)"/>
            <person name="Walter F."/>
            <person name="Albersmeier A."/>
            <person name="Kalinowski J."/>
            <person name="Ruckert C."/>
        </authorList>
    </citation>
    <scope>NUCLEOTIDE SEQUENCE</scope>
    <source>
        <strain evidence="4">VKM Ac-1069</strain>
    </source>
</reference>
<dbReference type="Pfam" id="PF01408">
    <property type="entry name" value="GFO_IDH_MocA"/>
    <property type="match status" value="1"/>
</dbReference>
<dbReference type="RefSeq" id="WP_037045328.1">
    <property type="nucleotide sequence ID" value="NZ_BAAAUZ010000043.1"/>
</dbReference>
<name>A0A9W6NWS7_9PSEU</name>
<evidence type="ECO:0000256" key="1">
    <source>
        <dbReference type="ARBA" id="ARBA00023002"/>
    </source>
</evidence>
<dbReference type="SUPFAM" id="SSF51735">
    <property type="entry name" value="NAD(P)-binding Rossmann-fold domains"/>
    <property type="match status" value="1"/>
</dbReference>
<dbReference type="Pfam" id="PF22725">
    <property type="entry name" value="GFO_IDH_MocA_C3"/>
    <property type="match status" value="1"/>
</dbReference>
<dbReference type="AlphaFoldDB" id="A0A9W6NWS7"/>
<reference evidence="4" key="2">
    <citation type="submission" date="2023-01" db="EMBL/GenBank/DDBJ databases">
        <authorList>
            <person name="Sun Q."/>
            <person name="Evtushenko L."/>
        </authorList>
    </citation>
    <scope>NUCLEOTIDE SEQUENCE</scope>
    <source>
        <strain evidence="4">VKM Ac-1069</strain>
    </source>
</reference>
<dbReference type="InterPro" id="IPR055170">
    <property type="entry name" value="GFO_IDH_MocA-like_dom"/>
</dbReference>
<feature type="domain" description="GFO/IDH/MocA-like oxidoreductase" evidence="3">
    <location>
        <begin position="141"/>
        <end position="286"/>
    </location>
</feature>
<dbReference type="InterPro" id="IPR050463">
    <property type="entry name" value="Gfo/Idh/MocA_oxidrdct_glycsds"/>
</dbReference>
<dbReference type="SUPFAM" id="SSF55347">
    <property type="entry name" value="Glyceraldehyde-3-phosphate dehydrogenase-like, C-terminal domain"/>
    <property type="match status" value="1"/>
</dbReference>
<dbReference type="Gene3D" id="3.40.50.720">
    <property type="entry name" value="NAD(P)-binding Rossmann-like Domain"/>
    <property type="match status" value="1"/>
</dbReference>
<dbReference type="PANTHER" id="PTHR43818">
    <property type="entry name" value="BCDNA.GH03377"/>
    <property type="match status" value="1"/>
</dbReference>
<keyword evidence="5" id="KW-1185">Reference proteome</keyword>
<organism evidence="4 5">
    <name type="scientific">Pseudonocardia halophobica</name>
    <dbReference type="NCBI Taxonomy" id="29401"/>
    <lineage>
        <taxon>Bacteria</taxon>
        <taxon>Bacillati</taxon>
        <taxon>Actinomycetota</taxon>
        <taxon>Actinomycetes</taxon>
        <taxon>Pseudonocardiales</taxon>
        <taxon>Pseudonocardiaceae</taxon>
        <taxon>Pseudonocardia</taxon>
    </lineage>
</organism>
<proteinExistence type="predicted"/>